<dbReference type="Pfam" id="PF03099">
    <property type="entry name" value="BPL_LplA_LipB"/>
    <property type="match status" value="1"/>
</dbReference>
<dbReference type="PANTHER" id="PTHR12835">
    <property type="entry name" value="BIOTIN PROTEIN LIGASE"/>
    <property type="match status" value="1"/>
</dbReference>
<dbReference type="InterPro" id="IPR003142">
    <property type="entry name" value="BPL_C"/>
</dbReference>
<dbReference type="PANTHER" id="PTHR12835:SF5">
    <property type="entry name" value="BIOTIN--PROTEIN LIGASE"/>
    <property type="match status" value="1"/>
</dbReference>
<protein>
    <recommendedName>
        <fullName evidence="5">Bifunctional ligase/repressor BirA</fullName>
    </recommendedName>
    <alternativeName>
        <fullName evidence="5">Biotin--[acetyl-CoA-carboxylase] ligase</fullName>
        <ecNumber evidence="5">6.3.4.15</ecNumber>
    </alternativeName>
    <alternativeName>
        <fullName evidence="5">Biotin--protein ligase</fullName>
    </alternativeName>
    <alternativeName>
        <fullName evidence="5">Biotin-[acetyl-CoA carboxylase] synthetase</fullName>
    </alternativeName>
</protein>
<dbReference type="GO" id="GO:0006355">
    <property type="term" value="P:regulation of DNA-templated transcription"/>
    <property type="evidence" value="ECO:0007669"/>
    <property type="project" value="UniProtKB-UniRule"/>
</dbReference>
<evidence type="ECO:0000256" key="3">
    <source>
        <dbReference type="ARBA" id="ARBA00022840"/>
    </source>
</evidence>
<dbReference type="AlphaFoldDB" id="A0A345PH49"/>
<sequence>MESTRNKLIQLLAANSEQYISGQLLSDQLKISRSAIWKHMKELEKDGYQIEGKSNKGYRIISYPDKLSENTVRWGLETDWIGKNIIHKESTTSTQHIAHDEARNGAAHGTIIIADEQTKGKGRMNRSWFSTKGKGMWLSIILRPEIAPQQAPQLTLLTATVLADVLQSYCNVKPLIKWPNDILLNNKKTAGILTEMQAEQDIINYIVIGIGLNVNQSTLELSEEIRHKATSLYIETEKENSINALIQEILMTFEKSYDQYIKNGFPDIKQKWESYGFKIGEEITIKTIKDHFHATFLGIEEDGALRIKRTDGSIQRLYSAEIDWFDK</sequence>
<feature type="binding site" evidence="5">
    <location>
        <position position="117"/>
    </location>
    <ligand>
        <name>biotin</name>
        <dbReference type="ChEBI" id="CHEBI:57586"/>
    </ligand>
</feature>
<dbReference type="Pfam" id="PF08279">
    <property type="entry name" value="HTH_11"/>
    <property type="match status" value="1"/>
</dbReference>
<dbReference type="PROSITE" id="PS51733">
    <property type="entry name" value="BPL_LPL_CATALYTIC"/>
    <property type="match status" value="1"/>
</dbReference>
<dbReference type="InterPro" id="IPR030855">
    <property type="entry name" value="Bifunct_BirA"/>
</dbReference>
<dbReference type="Gene3D" id="1.10.10.10">
    <property type="entry name" value="Winged helix-like DNA-binding domain superfamily/Winged helix DNA-binding domain"/>
    <property type="match status" value="1"/>
</dbReference>
<dbReference type="OrthoDB" id="9807064at2"/>
<dbReference type="InterPro" id="IPR004143">
    <property type="entry name" value="BPL_LPL_catalytic"/>
</dbReference>
<dbReference type="HAMAP" id="MF_00978">
    <property type="entry name" value="Bifunct_BirA"/>
    <property type="match status" value="1"/>
</dbReference>
<accession>A0A345PH49</accession>
<dbReference type="RefSeq" id="WP_114916619.1">
    <property type="nucleotide sequence ID" value="NZ_CP024848.1"/>
</dbReference>
<keyword evidence="5" id="KW-0805">Transcription regulation</keyword>
<keyword evidence="2 5" id="KW-0547">Nucleotide-binding</keyword>
<dbReference type="InterPro" id="IPR013196">
    <property type="entry name" value="HTH_11"/>
</dbReference>
<keyword evidence="5" id="KW-0238">DNA-binding</keyword>
<dbReference type="EMBL" id="CP024848">
    <property type="protein sequence ID" value="AXI09329.1"/>
    <property type="molecule type" value="Genomic_DNA"/>
</dbReference>
<dbReference type="InterPro" id="IPR004408">
    <property type="entry name" value="Biotin_CoA_COase_ligase"/>
</dbReference>
<dbReference type="EC" id="6.3.4.15" evidence="5"/>
<dbReference type="GO" id="GO:0005737">
    <property type="term" value="C:cytoplasm"/>
    <property type="evidence" value="ECO:0007669"/>
    <property type="project" value="TreeGrafter"/>
</dbReference>
<organism evidence="7 8">
    <name type="scientific">Oceanobacillus zhaokaii</name>
    <dbReference type="NCBI Taxonomy" id="2052660"/>
    <lineage>
        <taxon>Bacteria</taxon>
        <taxon>Bacillati</taxon>
        <taxon>Bacillota</taxon>
        <taxon>Bacilli</taxon>
        <taxon>Bacillales</taxon>
        <taxon>Bacillaceae</taxon>
        <taxon>Oceanobacillus</taxon>
    </lineage>
</organism>
<keyword evidence="5" id="KW-0678">Repressor</keyword>
<proteinExistence type="inferred from homology"/>
<evidence type="ECO:0000313" key="8">
    <source>
        <dbReference type="Proteomes" id="UP000253908"/>
    </source>
</evidence>
<evidence type="ECO:0000313" key="7">
    <source>
        <dbReference type="EMBL" id="AXI09329.1"/>
    </source>
</evidence>
<keyword evidence="1 5" id="KW-0436">Ligase</keyword>
<dbReference type="SUPFAM" id="SSF50037">
    <property type="entry name" value="C-terminal domain of transcriptional repressors"/>
    <property type="match status" value="1"/>
</dbReference>
<evidence type="ECO:0000256" key="2">
    <source>
        <dbReference type="ARBA" id="ARBA00022741"/>
    </source>
</evidence>
<dbReference type="GO" id="GO:0016740">
    <property type="term" value="F:transferase activity"/>
    <property type="evidence" value="ECO:0007669"/>
    <property type="project" value="UniProtKB-ARBA"/>
</dbReference>
<evidence type="ECO:0000259" key="6">
    <source>
        <dbReference type="PROSITE" id="PS51733"/>
    </source>
</evidence>
<dbReference type="GO" id="GO:0005524">
    <property type="term" value="F:ATP binding"/>
    <property type="evidence" value="ECO:0007669"/>
    <property type="project" value="UniProtKB-UniRule"/>
</dbReference>
<reference evidence="8" key="1">
    <citation type="submission" date="2017-11" db="EMBL/GenBank/DDBJ databases">
        <authorList>
            <person name="Zhu W."/>
        </authorList>
    </citation>
    <scope>NUCLEOTIDE SEQUENCE [LARGE SCALE GENOMIC DNA]</scope>
    <source>
        <strain evidence="8">160</strain>
    </source>
</reference>
<keyword evidence="4 5" id="KW-0092">Biotin</keyword>
<dbReference type="SUPFAM" id="SSF55681">
    <property type="entry name" value="Class II aaRS and biotin synthetases"/>
    <property type="match status" value="1"/>
</dbReference>
<feature type="domain" description="BPL/LPL catalytic" evidence="6">
    <location>
        <begin position="67"/>
        <end position="261"/>
    </location>
</feature>
<dbReference type="SUPFAM" id="SSF46785">
    <property type="entry name" value="Winged helix' DNA-binding domain"/>
    <property type="match status" value="1"/>
</dbReference>
<keyword evidence="3 5" id="KW-0067">ATP-binding</keyword>
<dbReference type="GO" id="GO:0003677">
    <property type="term" value="F:DNA binding"/>
    <property type="evidence" value="ECO:0007669"/>
    <property type="project" value="UniProtKB-UniRule"/>
</dbReference>
<feature type="DNA-binding region" description="H-T-H motif" evidence="5">
    <location>
        <begin position="22"/>
        <end position="41"/>
    </location>
</feature>
<comment type="function">
    <text evidence="5">Acts both as a biotin--[acetyl-CoA-carboxylase] ligase and a repressor.</text>
</comment>
<dbReference type="Gene3D" id="3.30.930.10">
    <property type="entry name" value="Bira Bifunctional Protein, Domain 2"/>
    <property type="match status" value="1"/>
</dbReference>
<dbReference type="Pfam" id="PF02237">
    <property type="entry name" value="BPL_C"/>
    <property type="match status" value="1"/>
</dbReference>
<dbReference type="GO" id="GO:0009249">
    <property type="term" value="P:protein lipoylation"/>
    <property type="evidence" value="ECO:0007669"/>
    <property type="project" value="UniProtKB-ARBA"/>
</dbReference>
<evidence type="ECO:0000256" key="5">
    <source>
        <dbReference type="HAMAP-Rule" id="MF_00978"/>
    </source>
</evidence>
<keyword evidence="8" id="KW-1185">Reference proteome</keyword>
<dbReference type="NCBIfam" id="TIGR00121">
    <property type="entry name" value="birA_ligase"/>
    <property type="match status" value="1"/>
</dbReference>
<dbReference type="GO" id="GO:0004077">
    <property type="term" value="F:biotin--[biotin carboxyl-carrier protein] ligase activity"/>
    <property type="evidence" value="ECO:0007669"/>
    <property type="project" value="UniProtKB-UniRule"/>
</dbReference>
<feature type="binding site" evidence="5">
    <location>
        <position position="188"/>
    </location>
    <ligand>
        <name>biotin</name>
        <dbReference type="ChEBI" id="CHEBI:57586"/>
    </ligand>
</feature>
<dbReference type="CDD" id="cd16442">
    <property type="entry name" value="BPL"/>
    <property type="match status" value="1"/>
</dbReference>
<gene>
    <name evidence="5" type="primary">birA</name>
    <name evidence="7" type="ORF">CUC15_10525</name>
</gene>
<dbReference type="KEGG" id="ocn:CUC15_10525"/>
<comment type="caution">
    <text evidence="5">Lacks conserved residue(s) required for the propagation of feature annotation.</text>
</comment>
<comment type="similarity">
    <text evidence="5">Belongs to the biotin--protein ligase family.</text>
</comment>
<dbReference type="Proteomes" id="UP000253908">
    <property type="component" value="Chromosome"/>
</dbReference>
<dbReference type="InterPro" id="IPR008988">
    <property type="entry name" value="Transcriptional_repressor_C"/>
</dbReference>
<dbReference type="InterPro" id="IPR045864">
    <property type="entry name" value="aa-tRNA-synth_II/BPL/LPL"/>
</dbReference>
<dbReference type="InterPro" id="IPR036390">
    <property type="entry name" value="WH_DNA-bd_sf"/>
</dbReference>
<evidence type="ECO:0000256" key="4">
    <source>
        <dbReference type="ARBA" id="ARBA00023267"/>
    </source>
</evidence>
<evidence type="ECO:0000256" key="1">
    <source>
        <dbReference type="ARBA" id="ARBA00022598"/>
    </source>
</evidence>
<name>A0A345PH49_9BACI</name>
<keyword evidence="5" id="KW-0804">Transcription</keyword>
<comment type="catalytic activity">
    <reaction evidence="5">
        <text>biotin + L-lysyl-[protein] + ATP = N(6)-biotinyl-L-lysyl-[protein] + AMP + diphosphate + H(+)</text>
        <dbReference type="Rhea" id="RHEA:11756"/>
        <dbReference type="Rhea" id="RHEA-COMP:9752"/>
        <dbReference type="Rhea" id="RHEA-COMP:10505"/>
        <dbReference type="ChEBI" id="CHEBI:15378"/>
        <dbReference type="ChEBI" id="CHEBI:29969"/>
        <dbReference type="ChEBI" id="CHEBI:30616"/>
        <dbReference type="ChEBI" id="CHEBI:33019"/>
        <dbReference type="ChEBI" id="CHEBI:57586"/>
        <dbReference type="ChEBI" id="CHEBI:83144"/>
        <dbReference type="ChEBI" id="CHEBI:456215"/>
        <dbReference type="EC" id="6.3.4.15"/>
    </reaction>
</comment>
<dbReference type="InterPro" id="IPR036388">
    <property type="entry name" value="WH-like_DNA-bd_sf"/>
</dbReference>